<evidence type="ECO:0000313" key="6">
    <source>
        <dbReference type="EMBL" id="HFK96338.1"/>
    </source>
</evidence>
<dbReference type="PROSITE" id="PS00758">
    <property type="entry name" value="ARGE_DAPE_CPG2_1"/>
    <property type="match status" value="1"/>
</dbReference>
<dbReference type="Pfam" id="PF02621">
    <property type="entry name" value="VitK2_biosynth"/>
    <property type="match status" value="1"/>
</dbReference>
<keyword evidence="4 5" id="KW-0456">Lyase</keyword>
<dbReference type="HAMAP" id="MF_00995">
    <property type="entry name" value="MqnA"/>
    <property type="match status" value="1"/>
</dbReference>
<comment type="similarity">
    <text evidence="5">Belongs to the MqnA/MqnD family. MqnA subfamily.</text>
</comment>
<keyword evidence="2 5" id="KW-0474">Menaquinone biosynthesis</keyword>
<dbReference type="AlphaFoldDB" id="A0A832EIV7"/>
<dbReference type="Gene3D" id="3.40.190.10">
    <property type="entry name" value="Periplasmic binding protein-like II"/>
    <property type="match status" value="2"/>
</dbReference>
<dbReference type="CDD" id="cd13634">
    <property type="entry name" value="PBP2_Sco4506"/>
    <property type="match status" value="1"/>
</dbReference>
<accession>A0A832EIV7</accession>
<dbReference type="EMBL" id="DSTK01000012">
    <property type="protein sequence ID" value="HFK96338.1"/>
    <property type="molecule type" value="Genomic_DNA"/>
</dbReference>
<dbReference type="UniPathway" id="UPA00079"/>
<evidence type="ECO:0000256" key="4">
    <source>
        <dbReference type="ARBA" id="ARBA00023239"/>
    </source>
</evidence>
<dbReference type="InterPro" id="IPR030868">
    <property type="entry name" value="MqnA"/>
</dbReference>
<comment type="function">
    <text evidence="5">Catalyzes the dehydration of chorismate into 3-[(1-carboxyvinyl)oxy]benzoate, a step in the biosynthesis of menaquinone (MK, vitamin K2).</text>
</comment>
<gene>
    <name evidence="5" type="primary">mqnA</name>
    <name evidence="6" type="ORF">ENS06_03310</name>
</gene>
<dbReference type="GO" id="GO:0016836">
    <property type="term" value="F:hydro-lyase activity"/>
    <property type="evidence" value="ECO:0007669"/>
    <property type="project" value="UniProtKB-UniRule"/>
</dbReference>
<dbReference type="GO" id="GO:0009234">
    <property type="term" value="P:menaquinone biosynthetic process"/>
    <property type="evidence" value="ECO:0007669"/>
    <property type="project" value="UniProtKB-UniRule"/>
</dbReference>
<dbReference type="InterPro" id="IPR001261">
    <property type="entry name" value="ArgE/DapE_CS"/>
</dbReference>
<comment type="catalytic activity">
    <reaction evidence="5">
        <text>chorismate = 3-[(1-carboxyvinyl)-oxy]benzoate + H2O</text>
        <dbReference type="Rhea" id="RHEA:40051"/>
        <dbReference type="ChEBI" id="CHEBI:15377"/>
        <dbReference type="ChEBI" id="CHEBI:29748"/>
        <dbReference type="ChEBI" id="CHEBI:76981"/>
        <dbReference type="EC" id="4.2.1.151"/>
    </reaction>
</comment>
<comment type="caution">
    <text evidence="6">The sequence shown here is derived from an EMBL/GenBank/DDBJ whole genome shotgun (WGS) entry which is preliminary data.</text>
</comment>
<dbReference type="SUPFAM" id="SSF53850">
    <property type="entry name" value="Periplasmic binding protein-like II"/>
    <property type="match status" value="1"/>
</dbReference>
<proteinExistence type="inferred from homology"/>
<evidence type="ECO:0000256" key="2">
    <source>
        <dbReference type="ARBA" id="ARBA00022428"/>
    </source>
</evidence>
<evidence type="ECO:0000256" key="1">
    <source>
        <dbReference type="ARBA" id="ARBA00004863"/>
    </source>
</evidence>
<name>A0A832EIV7_9BACT</name>
<dbReference type="PANTHER" id="PTHR37690">
    <property type="entry name" value="CHORISMATE DEHYDRATASE"/>
    <property type="match status" value="1"/>
</dbReference>
<keyword evidence="3" id="KW-0378">Hydrolase</keyword>
<sequence length="328" mass="36985">MSGVGKRSRGSHHSTGLYGPWGLDRWRNLMLKLGKIDYLNVWPVYYAMEHGFTPNPCRITARCPSELNAMMCRGDLDISAVSSVMYARYPQLFHIVPGLAIACDGPVHSVLLLSQKPMEALEGEDILLTSHSDTSVVLLKVLMERYWRVQGVRYHRGALSAALGNGSSPTAFLAIGDEALVWGRHAEYPHRWDLAEVWNRWTGLPFVFALWVVRRDVAAHAPGPVREVVRCLWESKAWGVRHLDVLCREAARVGILDPEGLRRYYQTFRFDLDEKALKGLNLFYRQMVGIGDIAECPLLDVWADAENDRDSVRGGCPKGENGRWAARI</sequence>
<dbReference type="PANTHER" id="PTHR37690:SF1">
    <property type="entry name" value="CHORISMATE DEHYDRATASE"/>
    <property type="match status" value="1"/>
</dbReference>
<organism evidence="6">
    <name type="scientific">Desulfacinum infernum</name>
    <dbReference type="NCBI Taxonomy" id="35837"/>
    <lineage>
        <taxon>Bacteria</taxon>
        <taxon>Pseudomonadati</taxon>
        <taxon>Thermodesulfobacteriota</taxon>
        <taxon>Syntrophobacteria</taxon>
        <taxon>Syntrophobacterales</taxon>
        <taxon>Syntrophobacteraceae</taxon>
        <taxon>Desulfacinum</taxon>
    </lineage>
</organism>
<reference evidence="6" key="1">
    <citation type="journal article" date="2020" name="mSystems">
        <title>Genome- and Community-Level Interaction Insights into Carbon Utilization and Element Cycling Functions of Hydrothermarchaeota in Hydrothermal Sediment.</title>
        <authorList>
            <person name="Zhou Z."/>
            <person name="Liu Y."/>
            <person name="Xu W."/>
            <person name="Pan J."/>
            <person name="Luo Z.H."/>
            <person name="Li M."/>
        </authorList>
    </citation>
    <scope>NUCLEOTIDE SEQUENCE [LARGE SCALE GENOMIC DNA]</scope>
    <source>
        <strain evidence="6">SpSt-456</strain>
    </source>
</reference>
<evidence type="ECO:0000256" key="5">
    <source>
        <dbReference type="HAMAP-Rule" id="MF_00995"/>
    </source>
</evidence>
<comment type="pathway">
    <text evidence="1 5">Quinol/quinone metabolism; menaquinone biosynthesis.</text>
</comment>
<protein>
    <recommendedName>
        <fullName evidence="5">Chorismate dehydratase</fullName>
        <ecNumber evidence="5">4.2.1.151</ecNumber>
    </recommendedName>
    <alternativeName>
        <fullName evidence="5">Menaquinone biosynthetic enzyme MqnA</fullName>
    </alternativeName>
</protein>
<evidence type="ECO:0000256" key="3">
    <source>
        <dbReference type="ARBA" id="ARBA00022801"/>
    </source>
</evidence>
<dbReference type="InterPro" id="IPR003773">
    <property type="entry name" value="Menaquinone_biosynth"/>
</dbReference>
<dbReference type="EC" id="4.2.1.151" evidence="5"/>